<dbReference type="AlphaFoldDB" id="A0A1J4JFG2"/>
<dbReference type="Proteomes" id="UP000179807">
    <property type="component" value="Unassembled WGS sequence"/>
</dbReference>
<dbReference type="OrthoDB" id="514777at2759"/>
<dbReference type="GeneID" id="94846415"/>
<organism evidence="1 2">
    <name type="scientific">Tritrichomonas foetus</name>
    <dbReference type="NCBI Taxonomy" id="1144522"/>
    <lineage>
        <taxon>Eukaryota</taxon>
        <taxon>Metamonada</taxon>
        <taxon>Parabasalia</taxon>
        <taxon>Tritrichomonadida</taxon>
        <taxon>Tritrichomonadidae</taxon>
        <taxon>Tritrichomonas</taxon>
    </lineage>
</organism>
<proteinExistence type="predicted"/>
<evidence type="ECO:0000313" key="2">
    <source>
        <dbReference type="Proteomes" id="UP000179807"/>
    </source>
</evidence>
<dbReference type="EMBL" id="MLAK01001209">
    <property type="protein sequence ID" value="OHS95964.1"/>
    <property type="molecule type" value="Genomic_DNA"/>
</dbReference>
<dbReference type="VEuPathDB" id="TrichDB:TRFO_37908"/>
<protein>
    <submittedName>
        <fullName evidence="1">Uncharacterized protein</fullName>
    </submittedName>
</protein>
<dbReference type="SUPFAM" id="SSF48371">
    <property type="entry name" value="ARM repeat"/>
    <property type="match status" value="1"/>
</dbReference>
<dbReference type="Gene3D" id="1.25.40.180">
    <property type="match status" value="1"/>
</dbReference>
<name>A0A1J4JFG2_9EUKA</name>
<reference evidence="1" key="1">
    <citation type="submission" date="2016-10" db="EMBL/GenBank/DDBJ databases">
        <authorList>
            <person name="Benchimol M."/>
            <person name="Almeida L.G."/>
            <person name="Vasconcelos A.T."/>
            <person name="Perreira-Neves A."/>
            <person name="Rosa I.A."/>
            <person name="Tasca T."/>
            <person name="Bogo M.R."/>
            <person name="de Souza W."/>
        </authorList>
    </citation>
    <scope>NUCLEOTIDE SEQUENCE [LARGE SCALE GENOMIC DNA]</scope>
    <source>
        <strain evidence="1">K</strain>
    </source>
</reference>
<keyword evidence="2" id="KW-1185">Reference proteome</keyword>
<comment type="caution">
    <text evidence="1">The sequence shown here is derived from an EMBL/GenBank/DDBJ whole genome shotgun (WGS) entry which is preliminary data.</text>
</comment>
<gene>
    <name evidence="1" type="ORF">TRFO_37908</name>
</gene>
<sequence length="488" mass="55155">MFPKDPLSPLMKASQDVIELRFCENTEPLAVSLPSGFTPHALNSTLATLYDFGPTASFSLSNDGKMAGRLELTQCETFVPNSGGHSFLMSVKQNAPNIDERYDQLKKEGASIKPFLATDGFYLFASGQKTYNSYYFTLFLQRFLVRAIIDIVNNDVTPLSRSLVPYLHPDAPTTIVKKQVITNALIDVLTEFFGDSCMWEVNQQPTLLPVWKNLNGFLAALISKRSISYASIRKAIKPFQPSKLSEYLVIEIIHALRMQMTDSEVFSIISEMFPDKFFQNCFTKKSDIYNTIMSGDFPPIVPFVTISCLVSMALKGKINENAAKEIILQIGHPALFASNRIARAVFNPISEYIYQKILADELPYLEMTKVQLNQIMDTLKKMTVILKATIKNRTIQYELLLRMQKVMEKRGFEPKGLCYVFFSFMYNSEIVHPDVYTLYVQSSNSQIPGRNSVLLEINSFLIEVIPGPFPPINKDAPQYTKKSGLPPH</sequence>
<dbReference type="InterPro" id="IPR016024">
    <property type="entry name" value="ARM-type_fold"/>
</dbReference>
<evidence type="ECO:0000313" key="1">
    <source>
        <dbReference type="EMBL" id="OHS95964.1"/>
    </source>
</evidence>
<accession>A0A1J4JFG2</accession>
<dbReference type="RefSeq" id="XP_068349101.1">
    <property type="nucleotide sequence ID" value="XM_068511711.1"/>
</dbReference>